<comment type="caution">
    <text evidence="1">The sequence shown here is derived from an EMBL/GenBank/DDBJ whole genome shotgun (WGS) entry which is preliminary data.</text>
</comment>
<name>A0A5B0DYT6_9HYPH</name>
<dbReference type="EMBL" id="VTWH01000001">
    <property type="protein sequence ID" value="KAA0971954.1"/>
    <property type="molecule type" value="Genomic_DNA"/>
</dbReference>
<dbReference type="SUPFAM" id="SSF53756">
    <property type="entry name" value="UDP-Glycosyltransferase/glycogen phosphorylase"/>
    <property type="match status" value="1"/>
</dbReference>
<dbReference type="OrthoDB" id="139086at2"/>
<evidence type="ECO:0000313" key="1">
    <source>
        <dbReference type="EMBL" id="KAA0971954.1"/>
    </source>
</evidence>
<dbReference type="InterPro" id="IPR050426">
    <property type="entry name" value="Glycosyltransferase_28"/>
</dbReference>
<proteinExistence type="predicted"/>
<reference evidence="1 2" key="1">
    <citation type="submission" date="2019-08" db="EMBL/GenBank/DDBJ databases">
        <title>Aureimonas fodiniaquatilis sp. nov., isolated from a coal mine wastewater.</title>
        <authorList>
            <person name="Kim W."/>
        </authorList>
    </citation>
    <scope>NUCLEOTIDE SEQUENCE [LARGE SCALE GENOMIC DNA]</scope>
    <source>
        <strain evidence="1 2">CAU 1482</strain>
    </source>
</reference>
<keyword evidence="1" id="KW-0808">Transferase</keyword>
<dbReference type="InterPro" id="IPR002213">
    <property type="entry name" value="UDP_glucos_trans"/>
</dbReference>
<keyword evidence="2" id="KW-1185">Reference proteome</keyword>
<evidence type="ECO:0000313" key="2">
    <source>
        <dbReference type="Proteomes" id="UP000324738"/>
    </source>
</evidence>
<dbReference type="PANTHER" id="PTHR48050:SF13">
    <property type="entry name" value="STEROL 3-BETA-GLUCOSYLTRANSFERASE UGT80A2"/>
    <property type="match status" value="1"/>
</dbReference>
<dbReference type="Gene3D" id="3.40.50.2000">
    <property type="entry name" value="Glycogen Phosphorylase B"/>
    <property type="match status" value="2"/>
</dbReference>
<dbReference type="PANTHER" id="PTHR48050">
    <property type="entry name" value="STEROL 3-BETA-GLUCOSYLTRANSFERASE"/>
    <property type="match status" value="1"/>
</dbReference>
<organism evidence="1 2">
    <name type="scientific">Aureimonas fodinaquatilis</name>
    <dbReference type="NCBI Taxonomy" id="2565783"/>
    <lineage>
        <taxon>Bacteria</taxon>
        <taxon>Pseudomonadati</taxon>
        <taxon>Pseudomonadota</taxon>
        <taxon>Alphaproteobacteria</taxon>
        <taxon>Hyphomicrobiales</taxon>
        <taxon>Aurantimonadaceae</taxon>
        <taxon>Aureimonas</taxon>
    </lineage>
</organism>
<sequence length="428" mass="45924">MHSRTSSSEDEAPPEIDLRLALICPPFPSHVQVFEVLASALVGRGHEAILILQEGAQAFLSGDASYELIPPPAGSSTEQVIRQAAGASGLLGVLRTVANSAAATDNLCSHLPKVLNRLAVDAIIADQMEPAGGLVARHLGLPYLSLACALPLERDERIPPPYLDWPYADDDAGIKRNRGGEMVSRLLLSAQRRTIKRWAERFGLSNLETLEDCLSPAGTIAQLPKTLDYPRTGWGRPLLHVGPLREQRAREELPIEIDPGRPFVFMSLGTLQGHRYSIFRAVAKACQSLDAQLLVAHCGGLNSTQAASVGATWITDFVPQREALARADICVTHCGQNTVLDALEAGKPLLAIPIAFDQPGMAARIVHHGLGVKLTARSLTSRKAQHALETLLQNPSYTQRAHAVGAQMGSESGVTKAIAHVEGLLQTN</sequence>
<dbReference type="AlphaFoldDB" id="A0A5B0DYT6"/>
<dbReference type="Pfam" id="PF00201">
    <property type="entry name" value="UDPGT"/>
    <property type="match status" value="1"/>
</dbReference>
<accession>A0A5B0DYT6</accession>
<dbReference type="Proteomes" id="UP000324738">
    <property type="component" value="Unassembled WGS sequence"/>
</dbReference>
<dbReference type="GO" id="GO:0008194">
    <property type="term" value="F:UDP-glycosyltransferase activity"/>
    <property type="evidence" value="ECO:0007669"/>
    <property type="project" value="InterPro"/>
</dbReference>
<protein>
    <submittedName>
        <fullName evidence="1">Glycosyltransferase family 1 protein</fullName>
    </submittedName>
</protein>
<dbReference type="CDD" id="cd03784">
    <property type="entry name" value="GT1_Gtf-like"/>
    <property type="match status" value="1"/>
</dbReference>
<gene>
    <name evidence="1" type="ORF">FPY71_02175</name>
</gene>
<dbReference type="GO" id="GO:0017000">
    <property type="term" value="P:antibiotic biosynthetic process"/>
    <property type="evidence" value="ECO:0007669"/>
    <property type="project" value="UniProtKB-ARBA"/>
</dbReference>